<dbReference type="Pfam" id="PF00437">
    <property type="entry name" value="T2SSE"/>
    <property type="match status" value="1"/>
</dbReference>
<dbReference type="PROSITE" id="PS00662">
    <property type="entry name" value="T2SP_E"/>
    <property type="match status" value="1"/>
</dbReference>
<sequence length="377" mass="42222">MDSQTNDVPELKPEEAVDTSIKVKADGYKIEDLLDVVVGKDASDLHLAFGYPPMIRIDGKLLKIGTEVLNEKHLQKLIYSVLPDSKKELYEVNKEVDLSYAYKDEARFRVNVYHERGNMAAAFRLIPSKIRSVEDLQLPVMLHEFTKLPQGLILVTGPTGHGKSTSLAAMLQEINSKYSKHIITIEDPIEYIYPKGLSLVDQREMHEDTHDWSIALRSALRQDPDVVLVGEMRDFETIAATITIAETGHLVFATLHTNSAAQSIDRIIDVFPEHQQAQIRAQLANIIEGIVSQRLVPIIGGGRRAVCELLVATSAVRNTIREGKTFQIDNIIQTSSDVGMIPFDKSLAALVQEGKISLEDAQEYTLRPEELIKYVKR</sequence>
<comment type="caution">
    <text evidence="3">The sequence shown here is derived from an EMBL/GenBank/DDBJ whole genome shotgun (WGS) entry which is preliminary data.</text>
</comment>
<evidence type="ECO:0000313" key="3">
    <source>
        <dbReference type="EMBL" id="MCA9382006.1"/>
    </source>
</evidence>
<evidence type="ECO:0000259" key="2">
    <source>
        <dbReference type="PROSITE" id="PS00662"/>
    </source>
</evidence>
<comment type="similarity">
    <text evidence="1">Belongs to the GSP E family.</text>
</comment>
<dbReference type="NCBIfam" id="TIGR01420">
    <property type="entry name" value="pilT_fam"/>
    <property type="match status" value="1"/>
</dbReference>
<dbReference type="InterPro" id="IPR027417">
    <property type="entry name" value="P-loop_NTPase"/>
</dbReference>
<dbReference type="Gene3D" id="3.40.50.300">
    <property type="entry name" value="P-loop containing nucleotide triphosphate hydrolases"/>
    <property type="match status" value="1"/>
</dbReference>
<dbReference type="GO" id="GO:0005524">
    <property type="term" value="F:ATP binding"/>
    <property type="evidence" value="ECO:0007669"/>
    <property type="project" value="InterPro"/>
</dbReference>
<dbReference type="Gene3D" id="3.30.450.90">
    <property type="match status" value="1"/>
</dbReference>
<dbReference type="SUPFAM" id="SSF52540">
    <property type="entry name" value="P-loop containing nucleoside triphosphate hydrolases"/>
    <property type="match status" value="1"/>
</dbReference>
<protein>
    <submittedName>
        <fullName evidence="3">Type IV pilus twitching motility protein PilT</fullName>
    </submittedName>
</protein>
<evidence type="ECO:0000313" key="4">
    <source>
        <dbReference type="Proteomes" id="UP000782843"/>
    </source>
</evidence>
<dbReference type="EMBL" id="JAGQLG010000041">
    <property type="protein sequence ID" value="MCA9382006.1"/>
    <property type="molecule type" value="Genomic_DNA"/>
</dbReference>
<accession>A0A955L3F6</accession>
<proteinExistence type="inferred from homology"/>
<dbReference type="InterPro" id="IPR001482">
    <property type="entry name" value="T2SS/T4SS_dom"/>
</dbReference>
<dbReference type="PANTHER" id="PTHR30486:SF16">
    <property type="entry name" value="TWITCHING MOTILITY PROTEIN PILT"/>
    <property type="match status" value="1"/>
</dbReference>
<reference evidence="3" key="1">
    <citation type="submission" date="2020-04" db="EMBL/GenBank/DDBJ databases">
        <authorList>
            <person name="Zhang T."/>
        </authorList>
    </citation>
    <scope>NUCLEOTIDE SEQUENCE</scope>
    <source>
        <strain evidence="3">HKST-UBA10</strain>
    </source>
</reference>
<dbReference type="GO" id="GO:0016887">
    <property type="term" value="F:ATP hydrolysis activity"/>
    <property type="evidence" value="ECO:0007669"/>
    <property type="project" value="InterPro"/>
</dbReference>
<feature type="domain" description="Bacterial type II secretion system protein E" evidence="2">
    <location>
        <begin position="220"/>
        <end position="234"/>
    </location>
</feature>
<dbReference type="PANTHER" id="PTHR30486">
    <property type="entry name" value="TWITCHING MOTILITY PROTEIN PILT"/>
    <property type="match status" value="1"/>
</dbReference>
<name>A0A955L3F6_9BACT</name>
<dbReference type="Proteomes" id="UP000782843">
    <property type="component" value="Unassembled WGS sequence"/>
</dbReference>
<gene>
    <name evidence="3" type="ORF">KC660_01205</name>
</gene>
<dbReference type="InterPro" id="IPR006321">
    <property type="entry name" value="PilT/PilU"/>
</dbReference>
<reference evidence="3" key="2">
    <citation type="journal article" date="2021" name="Microbiome">
        <title>Successional dynamics and alternative stable states in a saline activated sludge microbial community over 9 years.</title>
        <authorList>
            <person name="Wang Y."/>
            <person name="Ye J."/>
            <person name="Ju F."/>
            <person name="Liu L."/>
            <person name="Boyd J.A."/>
            <person name="Deng Y."/>
            <person name="Parks D.H."/>
            <person name="Jiang X."/>
            <person name="Yin X."/>
            <person name="Woodcroft B.J."/>
            <person name="Tyson G.W."/>
            <person name="Hugenholtz P."/>
            <person name="Polz M.F."/>
            <person name="Zhang T."/>
        </authorList>
    </citation>
    <scope>NUCLEOTIDE SEQUENCE</scope>
    <source>
        <strain evidence="3">HKST-UBA10</strain>
    </source>
</reference>
<dbReference type="CDD" id="cd01131">
    <property type="entry name" value="PilT"/>
    <property type="match status" value="1"/>
</dbReference>
<dbReference type="AlphaFoldDB" id="A0A955L3F6"/>
<organism evidence="3 4">
    <name type="scientific">Candidatus Dojkabacteria bacterium</name>
    <dbReference type="NCBI Taxonomy" id="2099670"/>
    <lineage>
        <taxon>Bacteria</taxon>
        <taxon>Candidatus Dojkabacteria</taxon>
    </lineage>
</organism>
<dbReference type="InterPro" id="IPR050921">
    <property type="entry name" value="T4SS_GSP_E_ATPase"/>
</dbReference>
<evidence type="ECO:0000256" key="1">
    <source>
        <dbReference type="ARBA" id="ARBA00006611"/>
    </source>
</evidence>